<dbReference type="InterPro" id="IPR000277">
    <property type="entry name" value="Cys/Met-Metab_PyrdxlP-dep_enz"/>
</dbReference>
<dbReference type="PATRIC" id="fig|1641875.4.peg.3916"/>
<evidence type="ECO:0000256" key="3">
    <source>
        <dbReference type="ARBA" id="ARBA00022898"/>
    </source>
</evidence>
<dbReference type="PIRSF" id="PIRSF001434">
    <property type="entry name" value="CGS"/>
    <property type="match status" value="1"/>
</dbReference>
<evidence type="ECO:0000256" key="4">
    <source>
        <dbReference type="PIRSR" id="PIRSR001434-2"/>
    </source>
</evidence>
<dbReference type="Gene3D" id="3.90.1150.10">
    <property type="entry name" value="Aspartate Aminotransferase, domain 1"/>
    <property type="match status" value="1"/>
</dbReference>
<reference evidence="6 7" key="1">
    <citation type="submission" date="2015-04" db="EMBL/GenBank/DDBJ databases">
        <title>The draft genome sequence of Roseovarius sp.R12b.</title>
        <authorList>
            <person name="Li G."/>
            <person name="Lai Q."/>
            <person name="Shao Z."/>
            <person name="Yan P."/>
        </authorList>
    </citation>
    <scope>NUCLEOTIDE SEQUENCE [LARGE SCALE GENOMIC DNA]</scope>
    <source>
        <strain evidence="6 7">R12B</strain>
    </source>
</reference>
<organism evidence="6 7">
    <name type="scientific">Roseovarius atlanticus</name>
    <dbReference type="NCBI Taxonomy" id="1641875"/>
    <lineage>
        <taxon>Bacteria</taxon>
        <taxon>Pseudomonadati</taxon>
        <taxon>Pseudomonadota</taxon>
        <taxon>Alphaproteobacteria</taxon>
        <taxon>Rhodobacterales</taxon>
        <taxon>Roseobacteraceae</taxon>
        <taxon>Roseovarius</taxon>
    </lineage>
</organism>
<dbReference type="InterPro" id="IPR015421">
    <property type="entry name" value="PyrdxlP-dep_Trfase_major"/>
</dbReference>
<dbReference type="Proteomes" id="UP000051295">
    <property type="component" value="Unassembled WGS sequence"/>
</dbReference>
<gene>
    <name evidence="6" type="ORF">XM53_07580</name>
</gene>
<evidence type="ECO:0000256" key="2">
    <source>
        <dbReference type="ARBA" id="ARBA00009077"/>
    </source>
</evidence>
<dbReference type="PANTHER" id="PTHR11808:SF15">
    <property type="entry name" value="CYSTATHIONINE GAMMA-LYASE"/>
    <property type="match status" value="1"/>
</dbReference>
<evidence type="ECO:0000256" key="5">
    <source>
        <dbReference type="RuleBase" id="RU362118"/>
    </source>
</evidence>
<protein>
    <submittedName>
        <fullName evidence="6">Cystathionine gamma-synthase</fullName>
    </submittedName>
</protein>
<dbReference type="EMBL" id="LAXJ01000007">
    <property type="protein sequence ID" value="KRS13009.1"/>
    <property type="molecule type" value="Genomic_DNA"/>
</dbReference>
<dbReference type="OrthoDB" id="9805807at2"/>
<dbReference type="GO" id="GO:0019343">
    <property type="term" value="P:cysteine biosynthetic process via cystathionine"/>
    <property type="evidence" value="ECO:0007669"/>
    <property type="project" value="TreeGrafter"/>
</dbReference>
<accession>A0A0T5NVX3</accession>
<evidence type="ECO:0000313" key="7">
    <source>
        <dbReference type="Proteomes" id="UP000051295"/>
    </source>
</evidence>
<dbReference type="Gene3D" id="3.40.640.10">
    <property type="entry name" value="Type I PLP-dependent aspartate aminotransferase-like (Major domain)"/>
    <property type="match status" value="1"/>
</dbReference>
<dbReference type="GO" id="GO:0030170">
    <property type="term" value="F:pyridoxal phosphate binding"/>
    <property type="evidence" value="ECO:0007669"/>
    <property type="project" value="InterPro"/>
</dbReference>
<dbReference type="FunFam" id="3.40.640.10:FF:000046">
    <property type="entry name" value="Cystathionine gamma-lyase"/>
    <property type="match status" value="1"/>
</dbReference>
<evidence type="ECO:0000256" key="1">
    <source>
        <dbReference type="ARBA" id="ARBA00001933"/>
    </source>
</evidence>
<dbReference type="PANTHER" id="PTHR11808">
    <property type="entry name" value="TRANS-SULFURATION ENZYME FAMILY MEMBER"/>
    <property type="match status" value="1"/>
</dbReference>
<name>A0A0T5NVX3_9RHOB</name>
<dbReference type="InterPro" id="IPR015424">
    <property type="entry name" value="PyrdxlP-dep_Trfase"/>
</dbReference>
<keyword evidence="3 4" id="KW-0663">Pyridoxal phosphate</keyword>
<dbReference type="InterPro" id="IPR054542">
    <property type="entry name" value="Cys_met_metab_PP"/>
</dbReference>
<dbReference type="RefSeq" id="WP_057791927.1">
    <property type="nucleotide sequence ID" value="NZ_LAXJ01000007.1"/>
</dbReference>
<evidence type="ECO:0000313" key="6">
    <source>
        <dbReference type="EMBL" id="KRS13009.1"/>
    </source>
</evidence>
<comment type="similarity">
    <text evidence="2 5">Belongs to the trans-sulfuration enzymes family.</text>
</comment>
<dbReference type="GO" id="GO:0005737">
    <property type="term" value="C:cytoplasm"/>
    <property type="evidence" value="ECO:0007669"/>
    <property type="project" value="TreeGrafter"/>
</dbReference>
<dbReference type="Pfam" id="PF01053">
    <property type="entry name" value="Cys_Met_Meta_PP"/>
    <property type="match status" value="1"/>
</dbReference>
<dbReference type="STRING" id="1641875.XM53_07580"/>
<dbReference type="InterPro" id="IPR015422">
    <property type="entry name" value="PyrdxlP-dep_Trfase_small"/>
</dbReference>
<dbReference type="GO" id="GO:0019346">
    <property type="term" value="P:transsulfuration"/>
    <property type="evidence" value="ECO:0007669"/>
    <property type="project" value="InterPro"/>
</dbReference>
<keyword evidence="7" id="KW-1185">Reference proteome</keyword>
<sequence length="389" mass="42036">MAHRPNRPLSPATKLAQALRYLDPATGAIVPQIQTAATYARDENYALRQSYMYRRDSNVTTEQAEAIIADLEGATESLLFSSGMGAATAVIEHLPADAHVVVPEVMYHGVLAQFKTYAAKNRLRVSTYPAGDLDAMKAATVESDTALVWVETPNNPNWDTTDIAAAAEIAHAAGAKLVTDCTGTPPCATRALELGADISFHSATKYLNGHSDVTAGVLSVRETGPYWDEIFHVRMIQGTVLHSFDAFLLIRGMRTLMLRYERATENALAVAQHFEGHPGIEKVMYPGLPSHPDHEIAKRQTGGLYGGMLSILVKGTEQTAIDVSRYCEVFYPATSLGGVESLIEHRKTVSGEGFPVHPRLLRLSIGIEDAGDLIADLEQALDRAGAATP</sequence>
<proteinExistence type="inferred from homology"/>
<comment type="caution">
    <text evidence="6">The sequence shown here is derived from an EMBL/GenBank/DDBJ whole genome shotgun (WGS) entry which is preliminary data.</text>
</comment>
<dbReference type="GO" id="GO:0004123">
    <property type="term" value="F:cystathionine gamma-lyase activity"/>
    <property type="evidence" value="ECO:0007669"/>
    <property type="project" value="TreeGrafter"/>
</dbReference>
<comment type="cofactor">
    <cofactor evidence="1 5">
        <name>pyridoxal 5'-phosphate</name>
        <dbReference type="ChEBI" id="CHEBI:597326"/>
    </cofactor>
</comment>
<feature type="modified residue" description="N6-(pyridoxal phosphate)lysine" evidence="4">
    <location>
        <position position="205"/>
    </location>
</feature>
<dbReference type="AlphaFoldDB" id="A0A0T5NVX3"/>
<dbReference type="PROSITE" id="PS00868">
    <property type="entry name" value="CYS_MET_METAB_PP"/>
    <property type="match status" value="1"/>
</dbReference>
<dbReference type="SUPFAM" id="SSF53383">
    <property type="entry name" value="PLP-dependent transferases"/>
    <property type="match status" value="1"/>
</dbReference>